<dbReference type="Pfam" id="PF00171">
    <property type="entry name" value="Aldedh"/>
    <property type="match status" value="1"/>
</dbReference>
<evidence type="ECO:0000256" key="1">
    <source>
        <dbReference type="ARBA" id="ARBA00009986"/>
    </source>
</evidence>
<dbReference type="RefSeq" id="WP_307493101.1">
    <property type="nucleotide sequence ID" value="NZ_JAUSSY010000019.1"/>
</dbReference>
<dbReference type="Gene3D" id="3.40.605.10">
    <property type="entry name" value="Aldehyde Dehydrogenase, Chain A, domain 1"/>
    <property type="match status" value="1"/>
</dbReference>
<dbReference type="InterPro" id="IPR016161">
    <property type="entry name" value="Ald_DH/histidinol_DH"/>
</dbReference>
<proteinExistence type="inferred from homology"/>
<dbReference type="SUPFAM" id="SSF53720">
    <property type="entry name" value="ALDH-like"/>
    <property type="match status" value="1"/>
</dbReference>
<sequence length="496" mass="52182">MTITAAGTSVRNHGLYIDGEWTTPDPTTLIPVENPATEEIIAYVSAATAADAERAVLAARQAFDDGEWGRTTPADRRVILQRFADIMERRKDELVDINIAECGSARSFADGAQVAGAIKHLKATIAAMGSFEWEQPLPMHVGQGIGQGVSVREAFGVAVLISAYNFPLWLNMTKLAPALAAGCTVVLKPASTTPIEGLILAEIGEEAGLPTGVLNVITGGREANKVLTTHPAVDIVSFTGSDAVGRQIYAQAADSLKKVILELGGKSANIVLEDADLDAVAAEVVAHTTKQAGQGCSLLTRTLVHNSRREELVAKVVELLAKVRVGDPADAATDMGPLISEAQRAKVEELIATGRAEGATLVYGGGRPAGLDRGYYVEPTLFTDVTNDMSIAREEFFGPVNVVIGFDSDEEAVTLANDNPYGLSGAVHAKDPVRAYEIARRLRTGGVVVNGGGGAFPNTSAPFGGYKASGLGREYGAWGIDEYLQTKAITWGVARG</sequence>
<evidence type="ECO:0000256" key="2">
    <source>
        <dbReference type="ARBA" id="ARBA00023002"/>
    </source>
</evidence>
<evidence type="ECO:0000256" key="3">
    <source>
        <dbReference type="PROSITE-ProRule" id="PRU10007"/>
    </source>
</evidence>
<evidence type="ECO:0000313" key="6">
    <source>
        <dbReference type="EMBL" id="MDQ0120822.1"/>
    </source>
</evidence>
<dbReference type="PANTHER" id="PTHR42804">
    <property type="entry name" value="ALDEHYDE DEHYDROGENASE"/>
    <property type="match status" value="1"/>
</dbReference>
<dbReference type="InterPro" id="IPR016162">
    <property type="entry name" value="Ald_DH_N"/>
</dbReference>
<feature type="active site" evidence="3">
    <location>
        <position position="262"/>
    </location>
</feature>
<dbReference type="InterPro" id="IPR029510">
    <property type="entry name" value="Ald_DH_CS_GLU"/>
</dbReference>
<evidence type="ECO:0000256" key="4">
    <source>
        <dbReference type="RuleBase" id="RU003345"/>
    </source>
</evidence>
<dbReference type="CDD" id="cd07089">
    <property type="entry name" value="ALDH_CddD-AldA-like"/>
    <property type="match status" value="1"/>
</dbReference>
<keyword evidence="2 4" id="KW-0560">Oxidoreductase</keyword>
<protein>
    <submittedName>
        <fullName evidence="6">Acyl-CoA reductase-like NAD-dependent aldehyde dehydrogenase</fullName>
    </submittedName>
</protein>
<dbReference type="InterPro" id="IPR015590">
    <property type="entry name" value="Aldehyde_DH_dom"/>
</dbReference>
<evidence type="ECO:0000313" key="7">
    <source>
        <dbReference type="Proteomes" id="UP001226389"/>
    </source>
</evidence>
<dbReference type="Gene3D" id="3.40.309.10">
    <property type="entry name" value="Aldehyde Dehydrogenase, Chain A, domain 2"/>
    <property type="match status" value="1"/>
</dbReference>
<dbReference type="InterPro" id="IPR016163">
    <property type="entry name" value="Ald_DH_C"/>
</dbReference>
<comment type="similarity">
    <text evidence="1 4">Belongs to the aldehyde dehydrogenase family.</text>
</comment>
<reference evidence="6 7" key="1">
    <citation type="submission" date="2023-07" db="EMBL/GenBank/DDBJ databases">
        <title>Sorghum-associated microbial communities from plants grown in Nebraska, USA.</title>
        <authorList>
            <person name="Schachtman D."/>
        </authorList>
    </citation>
    <scope>NUCLEOTIDE SEQUENCE [LARGE SCALE GENOMIC DNA]</scope>
    <source>
        <strain evidence="6 7">DS994</strain>
    </source>
</reference>
<dbReference type="EMBL" id="JAUSSY010000019">
    <property type="protein sequence ID" value="MDQ0120822.1"/>
    <property type="molecule type" value="Genomic_DNA"/>
</dbReference>
<evidence type="ECO:0000259" key="5">
    <source>
        <dbReference type="Pfam" id="PF00171"/>
    </source>
</evidence>
<organism evidence="6 7">
    <name type="scientific">Pseudarthrobacter defluvii</name>
    <dbReference type="NCBI Taxonomy" id="410837"/>
    <lineage>
        <taxon>Bacteria</taxon>
        <taxon>Bacillati</taxon>
        <taxon>Actinomycetota</taxon>
        <taxon>Actinomycetes</taxon>
        <taxon>Micrococcales</taxon>
        <taxon>Micrococcaceae</taxon>
        <taxon>Pseudarthrobacter</taxon>
    </lineage>
</organism>
<dbReference type="PROSITE" id="PS00687">
    <property type="entry name" value="ALDEHYDE_DEHYDR_GLU"/>
    <property type="match status" value="1"/>
</dbReference>
<dbReference type="Proteomes" id="UP001226389">
    <property type="component" value="Unassembled WGS sequence"/>
</dbReference>
<accession>A0ABT9UNF4</accession>
<comment type="caution">
    <text evidence="6">The sequence shown here is derived from an EMBL/GenBank/DDBJ whole genome shotgun (WGS) entry which is preliminary data.</text>
</comment>
<keyword evidence="7" id="KW-1185">Reference proteome</keyword>
<name>A0ABT9UNF4_9MICC</name>
<gene>
    <name evidence="6" type="ORF">J2T22_004032</name>
</gene>
<feature type="domain" description="Aldehyde dehydrogenase" evidence="5">
    <location>
        <begin position="21"/>
        <end position="489"/>
    </location>
</feature>
<dbReference type="PANTHER" id="PTHR42804:SF1">
    <property type="entry name" value="ALDEHYDE DEHYDROGENASE-RELATED"/>
    <property type="match status" value="1"/>
</dbReference>